<organism evidence="5 6">
    <name type="scientific">Streptomyces laurentii</name>
    <dbReference type="NCBI Taxonomy" id="39478"/>
    <lineage>
        <taxon>Bacteria</taxon>
        <taxon>Bacillati</taxon>
        <taxon>Actinomycetota</taxon>
        <taxon>Actinomycetes</taxon>
        <taxon>Kitasatosporales</taxon>
        <taxon>Streptomycetaceae</taxon>
        <taxon>Streptomyces</taxon>
    </lineage>
</organism>
<keyword evidence="1" id="KW-0805">Transcription regulation</keyword>
<dbReference type="PRINTS" id="PR00032">
    <property type="entry name" value="HTHARAC"/>
</dbReference>
<evidence type="ECO:0000256" key="2">
    <source>
        <dbReference type="ARBA" id="ARBA00023125"/>
    </source>
</evidence>
<evidence type="ECO:0000259" key="4">
    <source>
        <dbReference type="PROSITE" id="PS01124"/>
    </source>
</evidence>
<accession>A0A160NTZ3</accession>
<keyword evidence="3" id="KW-0804">Transcription</keyword>
<keyword evidence="2" id="KW-0238">DNA-binding</keyword>
<dbReference type="Gene3D" id="1.10.10.60">
    <property type="entry name" value="Homeodomain-like"/>
    <property type="match status" value="1"/>
</dbReference>
<gene>
    <name evidence="5" type="ORF">SLA_0359</name>
</gene>
<evidence type="ECO:0000256" key="3">
    <source>
        <dbReference type="ARBA" id="ARBA00023163"/>
    </source>
</evidence>
<dbReference type="InterPro" id="IPR035418">
    <property type="entry name" value="AraC-bd_2"/>
</dbReference>
<reference evidence="5 6" key="1">
    <citation type="journal article" date="2016" name="Genome Announc.">
        <title>Complete Genome Sequence of Thiostrepton-Producing Streptomyces laurentii ATCC 31255.</title>
        <authorList>
            <person name="Doi K."/>
            <person name="Fujino Y."/>
            <person name="Nagayoshi Y."/>
            <person name="Ohshima T."/>
            <person name="Ogata S."/>
        </authorList>
    </citation>
    <scope>NUCLEOTIDE SEQUENCE [LARGE SCALE GENOMIC DNA]</scope>
    <source>
        <strain evidence="5 6">ATCC 31255</strain>
    </source>
</reference>
<sequence>MWSFMSTDGIPPEERLDWYSDIVSREVMPAALSSERPAEFQGESAVLDLGDVRATRASMSPLRSRRTAAMIRRGDPEQYQLALLLKGTVSLTQHRNECTTGVGDLMLWDTSRPSDCRMPAEDGRVRVSILMLPRNVIPLRPQRLDRMLARRIPGNTGMAAILASYMTSIEAHSAACTPQELHRLGTIAADLATACLAQHLDAEDQLPADVRRQALLQRIHTFIEHNLGDPELNPPAIAARHHMSVRTLHKLFHDQGESVHARIRRRRLERCRTDLADLGLRSRPVSAIAARWGFSGPVLFSRCFREAFGLTPTEFRALSINDSRAERSAR</sequence>
<evidence type="ECO:0000313" key="6">
    <source>
        <dbReference type="Proteomes" id="UP000217676"/>
    </source>
</evidence>
<dbReference type="Pfam" id="PF14525">
    <property type="entry name" value="AraC_binding_2"/>
    <property type="match status" value="1"/>
</dbReference>
<evidence type="ECO:0000256" key="1">
    <source>
        <dbReference type="ARBA" id="ARBA00023015"/>
    </source>
</evidence>
<proteinExistence type="predicted"/>
<dbReference type="SMART" id="SM00342">
    <property type="entry name" value="HTH_ARAC"/>
    <property type="match status" value="1"/>
</dbReference>
<dbReference type="InterPro" id="IPR018060">
    <property type="entry name" value="HTH_AraC"/>
</dbReference>
<dbReference type="PANTHER" id="PTHR46796:SF6">
    <property type="entry name" value="ARAC SUBFAMILY"/>
    <property type="match status" value="1"/>
</dbReference>
<dbReference type="Proteomes" id="UP000217676">
    <property type="component" value="Chromosome"/>
</dbReference>
<dbReference type="InterPro" id="IPR009057">
    <property type="entry name" value="Homeodomain-like_sf"/>
</dbReference>
<dbReference type="InterPro" id="IPR050204">
    <property type="entry name" value="AraC_XylS_family_regulators"/>
</dbReference>
<name>A0A160NTZ3_STRLU</name>
<dbReference type="InterPro" id="IPR020449">
    <property type="entry name" value="Tscrpt_reg_AraC-type_HTH"/>
</dbReference>
<dbReference type="GO" id="GO:0003700">
    <property type="term" value="F:DNA-binding transcription factor activity"/>
    <property type="evidence" value="ECO:0007669"/>
    <property type="project" value="InterPro"/>
</dbReference>
<dbReference type="GO" id="GO:0043565">
    <property type="term" value="F:sequence-specific DNA binding"/>
    <property type="evidence" value="ECO:0007669"/>
    <property type="project" value="InterPro"/>
</dbReference>
<protein>
    <recommendedName>
        <fullName evidence="4">HTH araC/xylS-type domain-containing protein</fullName>
    </recommendedName>
</protein>
<dbReference type="EMBL" id="AP017424">
    <property type="protein sequence ID" value="BAU81314.1"/>
    <property type="molecule type" value="Genomic_DNA"/>
</dbReference>
<dbReference type="SUPFAM" id="SSF46689">
    <property type="entry name" value="Homeodomain-like"/>
    <property type="match status" value="1"/>
</dbReference>
<dbReference type="PROSITE" id="PS01124">
    <property type="entry name" value="HTH_ARAC_FAMILY_2"/>
    <property type="match status" value="1"/>
</dbReference>
<feature type="domain" description="HTH araC/xylS-type" evidence="4">
    <location>
        <begin position="217"/>
        <end position="318"/>
    </location>
</feature>
<evidence type="ECO:0000313" key="5">
    <source>
        <dbReference type="EMBL" id="BAU81314.1"/>
    </source>
</evidence>
<keyword evidence="6" id="KW-1185">Reference proteome</keyword>
<dbReference type="KEGG" id="slau:SLA_0359"/>
<dbReference type="PANTHER" id="PTHR46796">
    <property type="entry name" value="HTH-TYPE TRANSCRIPTIONAL ACTIVATOR RHAS-RELATED"/>
    <property type="match status" value="1"/>
</dbReference>
<dbReference type="AlphaFoldDB" id="A0A160NTZ3"/>
<dbReference type="Pfam" id="PF12833">
    <property type="entry name" value="HTH_18"/>
    <property type="match status" value="1"/>
</dbReference>